<keyword evidence="4" id="KW-1185">Reference proteome</keyword>
<dbReference type="SUPFAM" id="SSF51695">
    <property type="entry name" value="PLC-like phosphodiesterases"/>
    <property type="match status" value="1"/>
</dbReference>
<feature type="signal peptide" evidence="2">
    <location>
        <begin position="1"/>
        <end position="17"/>
    </location>
</feature>
<dbReference type="PROSITE" id="PS50007">
    <property type="entry name" value="PIPLC_X_DOMAIN"/>
    <property type="match status" value="1"/>
</dbReference>
<accession>A0ABR4MAC0</accession>
<protein>
    <submittedName>
        <fullName evidence="3">1-phosphatidylinositol phosphodiesterase</fullName>
    </submittedName>
</protein>
<dbReference type="GeneID" id="98120916"/>
<evidence type="ECO:0000313" key="4">
    <source>
        <dbReference type="Proteomes" id="UP001610728"/>
    </source>
</evidence>
<organism evidence="3 4">
    <name type="scientific">Ceratocystis lukuohia</name>
    <dbReference type="NCBI Taxonomy" id="2019550"/>
    <lineage>
        <taxon>Eukaryota</taxon>
        <taxon>Fungi</taxon>
        <taxon>Dikarya</taxon>
        <taxon>Ascomycota</taxon>
        <taxon>Pezizomycotina</taxon>
        <taxon>Sordariomycetes</taxon>
        <taxon>Hypocreomycetidae</taxon>
        <taxon>Microascales</taxon>
        <taxon>Ceratocystidaceae</taxon>
        <taxon>Ceratocystis</taxon>
    </lineage>
</organism>
<reference evidence="3 4" key="1">
    <citation type="submission" date="2020-05" db="EMBL/GenBank/DDBJ databases">
        <title>Ceratocystis lukuohia genome.</title>
        <authorList>
            <person name="Harrington T.C."/>
            <person name="Kim K."/>
            <person name="Mayers C.G."/>
        </authorList>
    </citation>
    <scope>NUCLEOTIDE SEQUENCE [LARGE SCALE GENOMIC DNA]</scope>
    <source>
        <strain evidence="3 4">C4212</strain>
    </source>
</reference>
<keyword evidence="2" id="KW-0732">Signal</keyword>
<proteinExistence type="predicted"/>
<dbReference type="InterPro" id="IPR051057">
    <property type="entry name" value="PI-PLC_domain"/>
</dbReference>
<feature type="compositionally biased region" description="Polar residues" evidence="1">
    <location>
        <begin position="280"/>
        <end position="289"/>
    </location>
</feature>
<name>A0ABR4MAC0_9PEZI</name>
<dbReference type="PANTHER" id="PTHR13593">
    <property type="match status" value="1"/>
</dbReference>
<dbReference type="EMBL" id="JABSNW010000008">
    <property type="protein sequence ID" value="KAL2885230.1"/>
    <property type="molecule type" value="Genomic_DNA"/>
</dbReference>
<dbReference type="Proteomes" id="UP001610728">
    <property type="component" value="Unassembled WGS sequence"/>
</dbReference>
<feature type="chain" id="PRO_5045602927" evidence="2">
    <location>
        <begin position="18"/>
        <end position="298"/>
    </location>
</feature>
<dbReference type="RefSeq" id="XP_070856410.1">
    <property type="nucleotide sequence ID" value="XM_071004344.1"/>
</dbReference>
<dbReference type="InterPro" id="IPR017946">
    <property type="entry name" value="PLC-like_Pdiesterase_TIM-brl"/>
</dbReference>
<feature type="region of interest" description="Disordered" evidence="1">
    <location>
        <begin position="277"/>
        <end position="298"/>
    </location>
</feature>
<evidence type="ECO:0000256" key="1">
    <source>
        <dbReference type="SAM" id="MobiDB-lite"/>
    </source>
</evidence>
<dbReference type="Gene3D" id="3.20.20.190">
    <property type="entry name" value="Phosphatidylinositol (PI) phosphodiesterase"/>
    <property type="match status" value="2"/>
</dbReference>
<sequence length="298" mass="33224">MRFSLFATLACLAISRASEYRGIYDYWSFDIGIDNNAEWMDTIADDTPLSSLSIPGTHHSITYTLKNSPLMQTQNVQLEKQLAGGIRYIDITCSYWKFNIHVSHGFSLTFYTLEHLAPGSPIGDYAADYIYGINADDITAIPTLGQIRGKVFILQDFETIHFGYYGLPWNSNAVSNYNSKFPPSTLFLKSKWAGIKSHLSKAPDSDKLRITHTTASTGISTIHLAAMRRPNVGMNKLLATYILQRDAKCSCIIVMDFPGQYLVDSIVKLNDKYRVPKPSSIPSDSTDTAISEDGDYNA</sequence>
<dbReference type="PANTHER" id="PTHR13593:SF113">
    <property type="entry name" value="SI:DKEY-266F7.9"/>
    <property type="match status" value="1"/>
</dbReference>
<evidence type="ECO:0000313" key="3">
    <source>
        <dbReference type="EMBL" id="KAL2885230.1"/>
    </source>
</evidence>
<comment type="caution">
    <text evidence="3">The sequence shown here is derived from an EMBL/GenBank/DDBJ whole genome shotgun (WGS) entry which is preliminary data.</text>
</comment>
<gene>
    <name evidence="3" type="ORF">HOO65_080180</name>
</gene>
<evidence type="ECO:0000256" key="2">
    <source>
        <dbReference type="SAM" id="SignalP"/>
    </source>
</evidence>